<evidence type="ECO:0000313" key="3">
    <source>
        <dbReference type="Proteomes" id="UP000824048"/>
    </source>
</evidence>
<protein>
    <recommendedName>
        <fullName evidence="1">PglD N-terminal domain-containing protein</fullName>
    </recommendedName>
</protein>
<gene>
    <name evidence="2" type="ORF">H9811_06155</name>
</gene>
<reference evidence="2" key="2">
    <citation type="submission" date="2021-04" db="EMBL/GenBank/DDBJ databases">
        <authorList>
            <person name="Gilroy R."/>
        </authorList>
    </citation>
    <scope>NUCLEOTIDE SEQUENCE</scope>
    <source>
        <strain evidence="2">ChiSxjej1B13-11774</strain>
    </source>
</reference>
<proteinExistence type="predicted"/>
<accession>A0A9D2JA02</accession>
<dbReference type="SUPFAM" id="SSF51161">
    <property type="entry name" value="Trimeric LpxA-like enzymes"/>
    <property type="match status" value="1"/>
</dbReference>
<evidence type="ECO:0000259" key="1">
    <source>
        <dbReference type="Pfam" id="PF17836"/>
    </source>
</evidence>
<reference evidence="2" key="1">
    <citation type="journal article" date="2021" name="PeerJ">
        <title>Extensive microbial diversity within the chicken gut microbiome revealed by metagenomics and culture.</title>
        <authorList>
            <person name="Gilroy R."/>
            <person name="Ravi A."/>
            <person name="Getino M."/>
            <person name="Pursley I."/>
            <person name="Horton D.L."/>
            <person name="Alikhan N.F."/>
            <person name="Baker D."/>
            <person name="Gharbi K."/>
            <person name="Hall N."/>
            <person name="Watson M."/>
            <person name="Adriaenssens E.M."/>
            <person name="Foster-Nyarko E."/>
            <person name="Jarju S."/>
            <person name="Secka A."/>
            <person name="Antonio M."/>
            <person name="Oren A."/>
            <person name="Chaudhuri R.R."/>
            <person name="La Ragione R."/>
            <person name="Hildebrand F."/>
            <person name="Pallen M.J."/>
        </authorList>
    </citation>
    <scope>NUCLEOTIDE SEQUENCE</scope>
    <source>
        <strain evidence="2">ChiSxjej1B13-11774</strain>
    </source>
</reference>
<dbReference type="InterPro" id="IPR001451">
    <property type="entry name" value="Hexapep"/>
</dbReference>
<dbReference type="Gene3D" id="2.160.10.10">
    <property type="entry name" value="Hexapeptide repeat proteins"/>
    <property type="match status" value="1"/>
</dbReference>
<dbReference type="PANTHER" id="PTHR43300:SF7">
    <property type="entry name" value="UDP-N-ACETYLBACILLOSAMINE N-ACETYLTRANSFERASE"/>
    <property type="match status" value="1"/>
</dbReference>
<sequence>MMQGFSLGKNHRGPLILGKGGFGRQLADWLAEDGWGQPEFLDDNAPGCAGTLRDYADPALLRPGRTAFVALGNNELRVTLLQKVAAAGYATPVYISSDASVSPSAVLEPGCVILPQAYVGAGVHLGAGCIVNAGAIVDHDAVLGRGVHIAPGGIVKAGAEVAAFAKVDSGEIIRSPWEHT</sequence>
<dbReference type="InterPro" id="IPR041561">
    <property type="entry name" value="PglD_N"/>
</dbReference>
<dbReference type="PANTHER" id="PTHR43300">
    <property type="entry name" value="ACETYLTRANSFERASE"/>
    <property type="match status" value="1"/>
</dbReference>
<dbReference type="InterPro" id="IPR050179">
    <property type="entry name" value="Trans_hexapeptide_repeat"/>
</dbReference>
<name>A0A9D2JA02_9FIRM</name>
<dbReference type="Proteomes" id="UP000824048">
    <property type="component" value="Unassembled WGS sequence"/>
</dbReference>
<dbReference type="InterPro" id="IPR011004">
    <property type="entry name" value="Trimer_LpxA-like_sf"/>
</dbReference>
<comment type="caution">
    <text evidence="2">The sequence shown here is derived from an EMBL/GenBank/DDBJ whole genome shotgun (WGS) entry which is preliminary data.</text>
</comment>
<dbReference type="Gene3D" id="3.40.50.20">
    <property type="match status" value="1"/>
</dbReference>
<evidence type="ECO:0000313" key="2">
    <source>
        <dbReference type="EMBL" id="HIZ42126.1"/>
    </source>
</evidence>
<organism evidence="2 3">
    <name type="scientific">Candidatus Gemmiger excrementigallinarum</name>
    <dbReference type="NCBI Taxonomy" id="2838609"/>
    <lineage>
        <taxon>Bacteria</taxon>
        <taxon>Bacillati</taxon>
        <taxon>Bacillota</taxon>
        <taxon>Clostridia</taxon>
        <taxon>Eubacteriales</taxon>
        <taxon>Gemmiger</taxon>
    </lineage>
</organism>
<feature type="domain" description="PglD N-terminal" evidence="1">
    <location>
        <begin position="15"/>
        <end position="83"/>
    </location>
</feature>
<dbReference type="EMBL" id="DXBP01000040">
    <property type="protein sequence ID" value="HIZ42126.1"/>
    <property type="molecule type" value="Genomic_DNA"/>
</dbReference>
<dbReference type="Pfam" id="PF17836">
    <property type="entry name" value="PglD_N"/>
    <property type="match status" value="1"/>
</dbReference>
<dbReference type="AlphaFoldDB" id="A0A9D2JA02"/>
<dbReference type="Pfam" id="PF00132">
    <property type="entry name" value="Hexapep"/>
    <property type="match status" value="1"/>
</dbReference>